<dbReference type="KEGG" id="ptrr:90957883"/>
<organism evidence="8 9">
    <name type="scientific">Pyrenophora tritici-repentis</name>
    <dbReference type="NCBI Taxonomy" id="45151"/>
    <lineage>
        <taxon>Eukaryota</taxon>
        <taxon>Fungi</taxon>
        <taxon>Dikarya</taxon>
        <taxon>Ascomycota</taxon>
        <taxon>Pezizomycotina</taxon>
        <taxon>Dothideomycetes</taxon>
        <taxon>Pleosporomycetidae</taxon>
        <taxon>Pleosporales</taxon>
        <taxon>Pleosporineae</taxon>
        <taxon>Pleosporaceae</taxon>
        <taxon>Pyrenophora</taxon>
    </lineage>
</organism>
<dbReference type="Gene3D" id="1.10.630.10">
    <property type="entry name" value="Cytochrome P450"/>
    <property type="match status" value="1"/>
</dbReference>
<dbReference type="GO" id="GO:0020037">
    <property type="term" value="F:heme binding"/>
    <property type="evidence" value="ECO:0007669"/>
    <property type="project" value="InterPro"/>
</dbReference>
<dbReference type="InterPro" id="IPR036396">
    <property type="entry name" value="Cyt_P450_sf"/>
</dbReference>
<proteinExistence type="inferred from homology"/>
<evidence type="ECO:0000256" key="6">
    <source>
        <dbReference type="ARBA" id="ARBA00023033"/>
    </source>
</evidence>
<dbReference type="SUPFAM" id="SSF48264">
    <property type="entry name" value="Cytochrome P450"/>
    <property type="match status" value="1"/>
</dbReference>
<evidence type="ECO:0000256" key="5">
    <source>
        <dbReference type="ARBA" id="ARBA00023004"/>
    </source>
</evidence>
<dbReference type="InterPro" id="IPR050121">
    <property type="entry name" value="Cytochrome_P450_monoxygenase"/>
</dbReference>
<dbReference type="GO" id="GO:0005506">
    <property type="term" value="F:iron ion binding"/>
    <property type="evidence" value="ECO:0007669"/>
    <property type="project" value="InterPro"/>
</dbReference>
<evidence type="ECO:0000256" key="3">
    <source>
        <dbReference type="ARBA" id="ARBA00022723"/>
    </source>
</evidence>
<evidence type="ECO:0000256" key="1">
    <source>
        <dbReference type="ARBA" id="ARBA00001971"/>
    </source>
</evidence>
<protein>
    <submittedName>
        <fullName evidence="8">Uncharacterized protein</fullName>
    </submittedName>
</protein>
<evidence type="ECO:0000256" key="2">
    <source>
        <dbReference type="ARBA" id="ARBA00010617"/>
    </source>
</evidence>
<evidence type="ECO:0000313" key="8">
    <source>
        <dbReference type="EMBL" id="KAF7567747.1"/>
    </source>
</evidence>
<dbReference type="RefSeq" id="XP_065960577.1">
    <property type="nucleotide sequence ID" value="XM_066109655.1"/>
</dbReference>
<gene>
    <name evidence="8" type="ORF">PtrM4_143380</name>
</gene>
<dbReference type="GeneID" id="90957883"/>
<dbReference type="PROSITE" id="PS00086">
    <property type="entry name" value="CYTOCHROME_P450"/>
    <property type="match status" value="1"/>
</dbReference>
<name>A0A834RQH4_9PLEO</name>
<keyword evidence="5 7" id="KW-0408">Iron</keyword>
<dbReference type="Proteomes" id="UP000245464">
    <property type="component" value="Chromosome 8"/>
</dbReference>
<comment type="caution">
    <text evidence="8">The sequence shown here is derived from an EMBL/GenBank/DDBJ whole genome shotgun (WGS) entry which is preliminary data.</text>
</comment>
<keyword evidence="3 7" id="KW-0479">Metal-binding</keyword>
<keyword evidence="6 7" id="KW-0503">Monooxygenase</keyword>
<dbReference type="PANTHER" id="PTHR24305:SF157">
    <property type="entry name" value="N-ACETYLTRYPTOPHAN 6-HYDROXYLASE IVOC-RELATED"/>
    <property type="match status" value="1"/>
</dbReference>
<accession>A0A834RQH4</accession>
<keyword evidence="7" id="KW-0349">Heme</keyword>
<evidence type="ECO:0000256" key="4">
    <source>
        <dbReference type="ARBA" id="ARBA00023002"/>
    </source>
</evidence>
<comment type="cofactor">
    <cofactor evidence="1">
        <name>heme</name>
        <dbReference type="ChEBI" id="CHEBI:30413"/>
    </cofactor>
</comment>
<dbReference type="GO" id="GO:0016705">
    <property type="term" value="F:oxidoreductase activity, acting on paired donors, with incorporation or reduction of molecular oxygen"/>
    <property type="evidence" value="ECO:0007669"/>
    <property type="project" value="InterPro"/>
</dbReference>
<dbReference type="EMBL" id="NQIK02000008">
    <property type="protein sequence ID" value="KAF7567747.1"/>
    <property type="molecule type" value="Genomic_DNA"/>
</dbReference>
<dbReference type="InterPro" id="IPR017972">
    <property type="entry name" value="Cyt_P450_CS"/>
</dbReference>
<dbReference type="PANTHER" id="PTHR24305">
    <property type="entry name" value="CYTOCHROME P450"/>
    <property type="match status" value="1"/>
</dbReference>
<comment type="similarity">
    <text evidence="2 7">Belongs to the cytochrome P450 family.</text>
</comment>
<sequence>MKIQELHKQYGPIVRISPFEVHINDPQYHETTGVIFEGLRLSYGLSHRSQRSSPEGPLYYKDIKIPPNTPVGMTSVMIHHDESIFPRSHDFIPERWTDLQERKILNKYLVAFGRGSRQCVGMK</sequence>
<reference evidence="8 9" key="1">
    <citation type="journal article" date="2018" name="BMC Genomics">
        <title>Comparative genomics of the wheat fungal pathogen Pyrenophora tritici-repentis reveals chromosomal variations and genome plasticity.</title>
        <authorList>
            <person name="Moolhuijzen P."/>
            <person name="See P.T."/>
            <person name="Hane J.K."/>
            <person name="Shi G."/>
            <person name="Liu Z."/>
            <person name="Oliver R.P."/>
            <person name="Moffat C.S."/>
        </authorList>
    </citation>
    <scope>NUCLEOTIDE SEQUENCE [LARGE SCALE GENOMIC DNA]</scope>
    <source>
        <strain evidence="8">M4</strain>
    </source>
</reference>
<keyword evidence="4 7" id="KW-0560">Oxidoreductase</keyword>
<dbReference type="Pfam" id="PF00067">
    <property type="entry name" value="p450"/>
    <property type="match status" value="1"/>
</dbReference>
<evidence type="ECO:0000256" key="7">
    <source>
        <dbReference type="RuleBase" id="RU000461"/>
    </source>
</evidence>
<dbReference type="InterPro" id="IPR001128">
    <property type="entry name" value="Cyt_P450"/>
</dbReference>
<dbReference type="AlphaFoldDB" id="A0A834RQH4"/>
<evidence type="ECO:0000313" key="9">
    <source>
        <dbReference type="Proteomes" id="UP000245464"/>
    </source>
</evidence>
<dbReference type="GO" id="GO:0004497">
    <property type="term" value="F:monooxygenase activity"/>
    <property type="evidence" value="ECO:0007669"/>
    <property type="project" value="UniProtKB-KW"/>
</dbReference>